<dbReference type="InterPro" id="IPR011704">
    <property type="entry name" value="ATPase_dyneun-rel_AAA"/>
</dbReference>
<dbReference type="FunFam" id="1.10.472.130:FF:000002">
    <property type="entry name" value="Cytoplasmic dynein heavy chain 1"/>
    <property type="match status" value="1"/>
</dbReference>
<sequence length="312" mass="35420">MLLRIIDSIRGESLKRQWIIFDGDVDPEWVENLNSVLDDNKLLTLPNGERLAIPPNVRIMFEVQDLKYATLATVSRCGMMTIDEAEEDISFTYAPLTTASSQNDLQPQTPSPSEPVETLHQQRQSFSPSLQVQRDIAGILAPYFTDNGLISRCLEYARSLDHVMDFTRLRALTSLFALLKQGVRNVLAYNLSHLDFPLTPDQLEAYISRYLISSTVWALAGDGRLRIREQLSDFIRSITTLPLPPPGSPIIDYEVSLTGDWIPWIQKVPAIEVETHKITLMDAVVPTLDTVRHESLLYTWLAEHRPMLIYIS</sequence>
<dbReference type="Gene3D" id="1.10.472.130">
    <property type="match status" value="1"/>
</dbReference>
<feature type="domain" description="ATPase dynein-related AAA" evidence="2">
    <location>
        <begin position="11"/>
        <end position="75"/>
    </location>
</feature>
<reference evidence="4" key="1">
    <citation type="submission" date="2018-11" db="EMBL/GenBank/DDBJ databases">
        <authorList>
            <consortium name="Pathogen Informatics"/>
        </authorList>
    </citation>
    <scope>NUCLEOTIDE SEQUENCE</scope>
</reference>
<dbReference type="Proteomes" id="UP000784294">
    <property type="component" value="Unassembled WGS sequence"/>
</dbReference>
<dbReference type="Pfam" id="PF07728">
    <property type="entry name" value="AAA_5"/>
    <property type="match status" value="1"/>
</dbReference>
<dbReference type="PANTHER" id="PTHR46532:SF4">
    <property type="entry name" value="AAA+ ATPASE DOMAIN-CONTAINING PROTEIN"/>
    <property type="match status" value="1"/>
</dbReference>
<dbReference type="OrthoDB" id="14187at2759"/>
<dbReference type="InterPro" id="IPR026983">
    <property type="entry name" value="DHC"/>
</dbReference>
<dbReference type="GO" id="GO:0005524">
    <property type="term" value="F:ATP binding"/>
    <property type="evidence" value="ECO:0007669"/>
    <property type="project" value="InterPro"/>
</dbReference>
<evidence type="ECO:0000313" key="4">
    <source>
        <dbReference type="EMBL" id="VEL09212.1"/>
    </source>
</evidence>
<evidence type="ECO:0008006" key="6">
    <source>
        <dbReference type="Google" id="ProtNLM"/>
    </source>
</evidence>
<accession>A0A448WDN1</accession>
<feature type="domain" description="Dynein heavy chain AAA 5 extension" evidence="3">
    <location>
        <begin position="142"/>
        <end position="264"/>
    </location>
</feature>
<evidence type="ECO:0000259" key="2">
    <source>
        <dbReference type="Pfam" id="PF07728"/>
    </source>
</evidence>
<dbReference type="PANTHER" id="PTHR46532">
    <property type="entry name" value="MALE FERTILITY FACTOR KL5"/>
    <property type="match status" value="1"/>
</dbReference>
<dbReference type="GO" id="GO:0007018">
    <property type="term" value="P:microtubule-based movement"/>
    <property type="evidence" value="ECO:0007669"/>
    <property type="project" value="InterPro"/>
</dbReference>
<dbReference type="AlphaFoldDB" id="A0A448WDN1"/>
<name>A0A448WDN1_9PLAT</name>
<dbReference type="GO" id="GO:0045505">
    <property type="term" value="F:dynein intermediate chain binding"/>
    <property type="evidence" value="ECO:0007669"/>
    <property type="project" value="InterPro"/>
</dbReference>
<dbReference type="GO" id="GO:0016887">
    <property type="term" value="F:ATP hydrolysis activity"/>
    <property type="evidence" value="ECO:0007669"/>
    <property type="project" value="InterPro"/>
</dbReference>
<dbReference type="Pfam" id="PF17852">
    <property type="entry name" value="Dynein_AAA_lid"/>
    <property type="match status" value="1"/>
</dbReference>
<dbReference type="EMBL" id="CAAALY010005774">
    <property type="protein sequence ID" value="VEL09212.1"/>
    <property type="molecule type" value="Genomic_DNA"/>
</dbReference>
<evidence type="ECO:0000313" key="5">
    <source>
        <dbReference type="Proteomes" id="UP000784294"/>
    </source>
</evidence>
<dbReference type="Gene3D" id="3.40.50.300">
    <property type="entry name" value="P-loop containing nucleotide triphosphate hydrolases"/>
    <property type="match status" value="2"/>
</dbReference>
<evidence type="ECO:0000259" key="3">
    <source>
        <dbReference type="Pfam" id="PF17852"/>
    </source>
</evidence>
<keyword evidence="5" id="KW-1185">Reference proteome</keyword>
<protein>
    <recommendedName>
        <fullName evidence="6">Dynein heavy chain AAA 5 extension domain-containing protein</fullName>
    </recommendedName>
</protein>
<dbReference type="GO" id="GO:0005858">
    <property type="term" value="C:axonemal dynein complex"/>
    <property type="evidence" value="ECO:0007669"/>
    <property type="project" value="TreeGrafter"/>
</dbReference>
<comment type="caution">
    <text evidence="4">The sequence shown here is derived from an EMBL/GenBank/DDBJ whole genome shotgun (WGS) entry which is preliminary data.</text>
</comment>
<dbReference type="GO" id="GO:0051959">
    <property type="term" value="F:dynein light intermediate chain binding"/>
    <property type="evidence" value="ECO:0007669"/>
    <property type="project" value="InterPro"/>
</dbReference>
<dbReference type="InterPro" id="IPR027417">
    <property type="entry name" value="P-loop_NTPase"/>
</dbReference>
<dbReference type="InterPro" id="IPR041466">
    <property type="entry name" value="Dynein_AAA5_ext"/>
</dbReference>
<comment type="similarity">
    <text evidence="1">Belongs to the dynein heavy chain family.</text>
</comment>
<organism evidence="4 5">
    <name type="scientific">Protopolystoma xenopodis</name>
    <dbReference type="NCBI Taxonomy" id="117903"/>
    <lineage>
        <taxon>Eukaryota</taxon>
        <taxon>Metazoa</taxon>
        <taxon>Spiralia</taxon>
        <taxon>Lophotrochozoa</taxon>
        <taxon>Platyhelminthes</taxon>
        <taxon>Monogenea</taxon>
        <taxon>Polyopisthocotylea</taxon>
        <taxon>Polystomatidea</taxon>
        <taxon>Polystomatidae</taxon>
        <taxon>Protopolystoma</taxon>
    </lineage>
</organism>
<proteinExistence type="inferred from homology"/>
<gene>
    <name evidence="4" type="ORF">PXEA_LOCUS2652</name>
</gene>
<evidence type="ECO:0000256" key="1">
    <source>
        <dbReference type="ARBA" id="ARBA00008887"/>
    </source>
</evidence>